<keyword evidence="3" id="KW-1185">Reference proteome</keyword>
<accession>A0A834SQ72</accession>
<dbReference type="AlphaFoldDB" id="A0A834SQ72"/>
<feature type="chain" id="PRO_5032478053" evidence="1">
    <location>
        <begin position="26"/>
        <end position="81"/>
    </location>
</feature>
<sequence length="81" mass="9242">MWWGRRILLLLLLAVFVAHFDAVVASLNRAASEGGRGPSIWDTFAHRYPGMKFFLLDEVAVWHFVFNPQIAEQYLSSVFTG</sequence>
<evidence type="ECO:0000313" key="3">
    <source>
        <dbReference type="Proteomes" id="UP000634136"/>
    </source>
</evidence>
<reference evidence="2" key="1">
    <citation type="submission" date="2020-09" db="EMBL/GenBank/DDBJ databases">
        <title>Genome-Enabled Discovery of Anthraquinone Biosynthesis in Senna tora.</title>
        <authorList>
            <person name="Kang S.-H."/>
            <person name="Pandey R.P."/>
            <person name="Lee C.-M."/>
            <person name="Sim J.-S."/>
            <person name="Jeong J.-T."/>
            <person name="Choi B.-S."/>
            <person name="Jung M."/>
            <person name="Ginzburg D."/>
            <person name="Zhao K."/>
            <person name="Won S.Y."/>
            <person name="Oh T.-J."/>
            <person name="Yu Y."/>
            <person name="Kim N.-H."/>
            <person name="Lee O.R."/>
            <person name="Lee T.-H."/>
            <person name="Bashyal P."/>
            <person name="Kim T.-S."/>
            <person name="Lee W.-H."/>
            <person name="Kawkins C."/>
            <person name="Kim C.-K."/>
            <person name="Kim J.S."/>
            <person name="Ahn B.O."/>
            <person name="Rhee S.Y."/>
            <person name="Sohng J.K."/>
        </authorList>
    </citation>
    <scope>NUCLEOTIDE SEQUENCE</scope>
    <source>
        <tissue evidence="2">Leaf</tissue>
    </source>
</reference>
<protein>
    <submittedName>
        <fullName evidence="2">Beta-glucosidase 10</fullName>
    </submittedName>
</protein>
<proteinExistence type="predicted"/>
<dbReference type="EMBL" id="JAAIUW010000012">
    <property type="protein sequence ID" value="KAF7806968.1"/>
    <property type="molecule type" value="Genomic_DNA"/>
</dbReference>
<gene>
    <name evidence="2" type="ORF">G2W53_039129</name>
</gene>
<evidence type="ECO:0000256" key="1">
    <source>
        <dbReference type="SAM" id="SignalP"/>
    </source>
</evidence>
<keyword evidence="1" id="KW-0732">Signal</keyword>
<organism evidence="2 3">
    <name type="scientific">Senna tora</name>
    <dbReference type="NCBI Taxonomy" id="362788"/>
    <lineage>
        <taxon>Eukaryota</taxon>
        <taxon>Viridiplantae</taxon>
        <taxon>Streptophyta</taxon>
        <taxon>Embryophyta</taxon>
        <taxon>Tracheophyta</taxon>
        <taxon>Spermatophyta</taxon>
        <taxon>Magnoliopsida</taxon>
        <taxon>eudicotyledons</taxon>
        <taxon>Gunneridae</taxon>
        <taxon>Pentapetalae</taxon>
        <taxon>rosids</taxon>
        <taxon>fabids</taxon>
        <taxon>Fabales</taxon>
        <taxon>Fabaceae</taxon>
        <taxon>Caesalpinioideae</taxon>
        <taxon>Cassia clade</taxon>
        <taxon>Senna</taxon>
    </lineage>
</organism>
<feature type="signal peptide" evidence="1">
    <location>
        <begin position="1"/>
        <end position="25"/>
    </location>
</feature>
<name>A0A834SQ72_9FABA</name>
<evidence type="ECO:0000313" key="2">
    <source>
        <dbReference type="EMBL" id="KAF7806968.1"/>
    </source>
</evidence>
<comment type="caution">
    <text evidence="2">The sequence shown here is derived from an EMBL/GenBank/DDBJ whole genome shotgun (WGS) entry which is preliminary data.</text>
</comment>
<dbReference type="Proteomes" id="UP000634136">
    <property type="component" value="Unassembled WGS sequence"/>
</dbReference>